<feature type="transmembrane region" description="Helical" evidence="1">
    <location>
        <begin position="65"/>
        <end position="82"/>
    </location>
</feature>
<dbReference type="EMBL" id="JADYXP020000004">
    <property type="protein sequence ID" value="KAL0127233.1"/>
    <property type="molecule type" value="Genomic_DNA"/>
</dbReference>
<evidence type="ECO:0000313" key="2">
    <source>
        <dbReference type="EMBL" id="KAL0127233.1"/>
    </source>
</evidence>
<reference evidence="2 3" key="1">
    <citation type="submission" date="2023-03" db="EMBL/GenBank/DDBJ databases">
        <title>High recombination rates correlate with genetic variation in Cardiocondyla obscurior ants.</title>
        <authorList>
            <person name="Errbii M."/>
        </authorList>
    </citation>
    <scope>NUCLEOTIDE SEQUENCE [LARGE SCALE GENOMIC DNA]</scope>
    <source>
        <strain evidence="2">Alpha-2009</strain>
        <tissue evidence="2">Whole body</tissue>
    </source>
</reference>
<accession>A0AAW2GI34</accession>
<evidence type="ECO:0000313" key="3">
    <source>
        <dbReference type="Proteomes" id="UP001430953"/>
    </source>
</evidence>
<feature type="transmembrane region" description="Helical" evidence="1">
    <location>
        <begin position="114"/>
        <end position="135"/>
    </location>
</feature>
<evidence type="ECO:0000256" key="1">
    <source>
        <dbReference type="SAM" id="Phobius"/>
    </source>
</evidence>
<comment type="caution">
    <text evidence="2">The sequence shown here is derived from an EMBL/GenBank/DDBJ whole genome shotgun (WGS) entry which is preliminary data.</text>
</comment>
<keyword evidence="1" id="KW-1133">Transmembrane helix</keyword>
<keyword evidence="1" id="KW-0812">Transmembrane</keyword>
<proteinExistence type="predicted"/>
<gene>
    <name evidence="2" type="ORF">PUN28_005496</name>
</gene>
<name>A0AAW2GI34_9HYME</name>
<keyword evidence="1" id="KW-0472">Membrane</keyword>
<organism evidence="2 3">
    <name type="scientific">Cardiocondyla obscurior</name>
    <dbReference type="NCBI Taxonomy" id="286306"/>
    <lineage>
        <taxon>Eukaryota</taxon>
        <taxon>Metazoa</taxon>
        <taxon>Ecdysozoa</taxon>
        <taxon>Arthropoda</taxon>
        <taxon>Hexapoda</taxon>
        <taxon>Insecta</taxon>
        <taxon>Pterygota</taxon>
        <taxon>Neoptera</taxon>
        <taxon>Endopterygota</taxon>
        <taxon>Hymenoptera</taxon>
        <taxon>Apocrita</taxon>
        <taxon>Aculeata</taxon>
        <taxon>Formicoidea</taxon>
        <taxon>Formicidae</taxon>
        <taxon>Myrmicinae</taxon>
        <taxon>Cardiocondyla</taxon>
    </lineage>
</organism>
<dbReference type="AlphaFoldDB" id="A0AAW2GI34"/>
<sequence>MGIVFDREAGGTGGADGDSDGNLDTGMFVLEIGGDGGFVTGGLRIRIAGLAGCGMAASFKQSCDCRMLCALATLVLLVRLSFFGGGDGFCRVADGANLGTMGDFANPLGTTSGLLVIESVTLCPCAKLIILLIYARDIIDTWRKPFE</sequence>
<dbReference type="Proteomes" id="UP001430953">
    <property type="component" value="Unassembled WGS sequence"/>
</dbReference>
<keyword evidence="3" id="KW-1185">Reference proteome</keyword>
<protein>
    <submittedName>
        <fullName evidence="2">Uncharacterized protein</fullName>
    </submittedName>
</protein>